<dbReference type="EMBL" id="JBHSIV010000005">
    <property type="protein sequence ID" value="MFC5061919.1"/>
    <property type="molecule type" value="Genomic_DNA"/>
</dbReference>
<reference evidence="4" key="1">
    <citation type="journal article" date="2019" name="Int. J. Syst. Evol. Microbiol.">
        <title>The Global Catalogue of Microorganisms (GCM) 10K type strain sequencing project: providing services to taxonomists for standard genome sequencing and annotation.</title>
        <authorList>
            <consortium name="The Broad Institute Genomics Platform"/>
            <consortium name="The Broad Institute Genome Sequencing Center for Infectious Disease"/>
            <person name="Wu L."/>
            <person name="Ma J."/>
        </authorList>
    </citation>
    <scope>NUCLEOTIDE SEQUENCE [LARGE SCALE GENOMIC DNA]</scope>
    <source>
        <strain evidence="4">CGMCC 4.7093</strain>
    </source>
</reference>
<accession>A0ABV9YKM3</accession>
<evidence type="ECO:0000256" key="1">
    <source>
        <dbReference type="SAM" id="MobiDB-lite"/>
    </source>
</evidence>
<dbReference type="RefSeq" id="WP_378035345.1">
    <property type="nucleotide sequence ID" value="NZ_JBHSIV010000005.1"/>
</dbReference>
<comment type="caution">
    <text evidence="3">The sequence shown here is derived from an EMBL/GenBank/DDBJ whole genome shotgun (WGS) entry which is preliminary data.</text>
</comment>
<dbReference type="Pfam" id="PF13185">
    <property type="entry name" value="GAF_2"/>
    <property type="match status" value="1"/>
</dbReference>
<feature type="domain" description="ANTAR" evidence="2">
    <location>
        <begin position="119"/>
        <end position="202"/>
    </location>
</feature>
<dbReference type="SMART" id="SM01012">
    <property type="entry name" value="ANTAR"/>
    <property type="match status" value="1"/>
</dbReference>
<evidence type="ECO:0000259" key="2">
    <source>
        <dbReference type="SMART" id="SM01012"/>
    </source>
</evidence>
<dbReference type="InterPro" id="IPR005561">
    <property type="entry name" value="ANTAR"/>
</dbReference>
<dbReference type="Proteomes" id="UP001595947">
    <property type="component" value="Unassembled WGS sequence"/>
</dbReference>
<protein>
    <submittedName>
        <fullName evidence="3">GAF and ANTAR domain-containing protein</fullName>
    </submittedName>
</protein>
<evidence type="ECO:0000313" key="4">
    <source>
        <dbReference type="Proteomes" id="UP001595947"/>
    </source>
</evidence>
<gene>
    <name evidence="3" type="ORF">ACFPBZ_06860</name>
</gene>
<name>A0ABV9YKM3_9PSEU</name>
<proteinExistence type="predicted"/>
<dbReference type="InterPro" id="IPR029016">
    <property type="entry name" value="GAF-like_dom_sf"/>
</dbReference>
<dbReference type="SUPFAM" id="SSF55781">
    <property type="entry name" value="GAF domain-like"/>
    <property type="match status" value="1"/>
</dbReference>
<feature type="region of interest" description="Disordered" evidence="1">
    <location>
        <begin position="210"/>
        <end position="235"/>
    </location>
</feature>
<sequence>MVCAGVPATAGVDGAGITVMGSLAGGLEGARDQVAATGPVSRRLEELQLTVGEGPCLDAYATGMPVLVADLASGFTPWLAFAPEAQAAGASAVFSLPLQVGAVRLGTLDLYRSRPGDLSREQLAAALAVAETATELLLENSDPDADPGEDVGWLSGVHADVHIASGVVSVQSGVDVGAALLRLRAYAFAHAEPLHEVARRVIEHTLVLAGGNLDDDPPEPPDDRQPAPDPEDDDR</sequence>
<organism evidence="3 4">
    <name type="scientific">Actinomycetospora atypica</name>
    <dbReference type="NCBI Taxonomy" id="1290095"/>
    <lineage>
        <taxon>Bacteria</taxon>
        <taxon>Bacillati</taxon>
        <taxon>Actinomycetota</taxon>
        <taxon>Actinomycetes</taxon>
        <taxon>Pseudonocardiales</taxon>
        <taxon>Pseudonocardiaceae</taxon>
        <taxon>Actinomycetospora</taxon>
    </lineage>
</organism>
<dbReference type="InterPro" id="IPR003018">
    <property type="entry name" value="GAF"/>
</dbReference>
<dbReference type="Gene3D" id="3.30.450.40">
    <property type="match status" value="1"/>
</dbReference>
<evidence type="ECO:0000313" key="3">
    <source>
        <dbReference type="EMBL" id="MFC5061919.1"/>
    </source>
</evidence>
<keyword evidence="4" id="KW-1185">Reference proteome</keyword>